<organism evidence="2 3">
    <name type="scientific">Plasmodium falciparum (isolate Dd2)</name>
    <dbReference type="NCBI Taxonomy" id="57267"/>
    <lineage>
        <taxon>Eukaryota</taxon>
        <taxon>Sar</taxon>
        <taxon>Alveolata</taxon>
        <taxon>Apicomplexa</taxon>
        <taxon>Aconoidasida</taxon>
        <taxon>Haemosporida</taxon>
        <taxon>Plasmodiidae</taxon>
        <taxon>Plasmodium</taxon>
        <taxon>Plasmodium (Laverania)</taxon>
    </lineage>
</organism>
<reference evidence="3" key="1">
    <citation type="submission" date="2006-09" db="EMBL/GenBank/DDBJ databases">
        <title>Annotation of Plasmodium falciparum Dd2.</title>
        <authorList>
            <consortium name="The Broad Institute Genome Sequencing Platform"/>
            <person name="Volkman S.K."/>
            <person name="Neafsey D.E."/>
            <person name="Dash A.P."/>
            <person name="Chitnis C.E."/>
            <person name="Hartl D.L."/>
            <person name="Young S.K."/>
            <person name="Zeng Q."/>
            <person name="Koehrsen M."/>
            <person name="Alvarado L."/>
            <person name="Berlin A."/>
            <person name="Borenstein D."/>
            <person name="Chapman S.B."/>
            <person name="Chen Z."/>
            <person name="Engels R."/>
            <person name="Freedman E."/>
            <person name="Gellesch M."/>
            <person name="Goldberg J."/>
            <person name="Griggs A."/>
            <person name="Gujja S."/>
            <person name="Heilman E.R."/>
            <person name="Heiman D.I."/>
            <person name="Howarth C."/>
            <person name="Jen D."/>
            <person name="Larson L."/>
            <person name="Mehta T."/>
            <person name="Neiman D."/>
            <person name="Park D."/>
            <person name="Pearson M."/>
            <person name="Roberts A."/>
            <person name="Saif S."/>
            <person name="Shea T."/>
            <person name="Shenoy N."/>
            <person name="Sisk P."/>
            <person name="Stolte C."/>
            <person name="Sykes S."/>
            <person name="Walk T."/>
            <person name="White J."/>
            <person name="Yandava C."/>
            <person name="Haas B."/>
            <person name="Henn M.R."/>
            <person name="Nusbaum C."/>
            <person name="Birren B."/>
        </authorList>
    </citation>
    <scope>NUCLEOTIDE SEQUENCE [LARGE SCALE GENOMIC DNA]</scope>
</reference>
<name>A0A0L7M9D1_PLAF4</name>
<proteinExistence type="predicted"/>
<dbReference type="EMBL" id="GG702012">
    <property type="protein sequence ID" value="KOB89205.1"/>
    <property type="molecule type" value="Genomic_DNA"/>
</dbReference>
<dbReference type="KEGG" id="pfd:PFDG_04755"/>
<feature type="compositionally biased region" description="Basic and acidic residues" evidence="1">
    <location>
        <begin position="7"/>
        <end position="27"/>
    </location>
</feature>
<gene>
    <name evidence="2" type="ORF">PFDG_04755</name>
</gene>
<evidence type="ECO:0000313" key="3">
    <source>
        <dbReference type="Proteomes" id="UP000054282"/>
    </source>
</evidence>
<accession>A0A0L7M9D1</accession>
<evidence type="ECO:0000313" key="2">
    <source>
        <dbReference type="EMBL" id="KOB89205.1"/>
    </source>
</evidence>
<sequence>MRWKLNRLKEIKKDERSDDHDKVGYKNDDEEDEKKKKKKKSPYKGAGPRKETLIHNNDVMAAIKIDPENDGVNNKKLKPDIILIIIISQLLEECFLHKVKRQPLIIAPVAAVMQWKSEIEKLVDEHLLKRLWLSR</sequence>
<evidence type="ECO:0000256" key="1">
    <source>
        <dbReference type="SAM" id="MobiDB-lite"/>
    </source>
</evidence>
<dbReference type="AlphaFoldDB" id="A0A0L7M9D1"/>
<dbReference type="Proteomes" id="UP000054282">
    <property type="component" value="Unassembled WGS sequence"/>
</dbReference>
<protein>
    <submittedName>
        <fullName evidence="2">Uncharacterized protein</fullName>
    </submittedName>
</protein>
<feature type="region of interest" description="Disordered" evidence="1">
    <location>
        <begin position="1"/>
        <end position="51"/>
    </location>
</feature>
<reference evidence="3" key="2">
    <citation type="submission" date="2006-09" db="EMBL/GenBank/DDBJ databases">
        <title>The genome sequence of Plasmodium falciparum Dd2.</title>
        <authorList>
            <consortium name="The Broad Institute Genome Sequencing Platform"/>
            <person name="Birren B."/>
            <person name="Lander E."/>
            <person name="Galagan J."/>
            <person name="Nusbaum C."/>
            <person name="Devon K."/>
            <person name="Henn M."/>
            <person name="Jaffe D."/>
            <person name="Butler J."/>
            <person name="Alvarez P."/>
            <person name="Gnerre S."/>
            <person name="Grabherr M."/>
            <person name="Kleber M."/>
            <person name="Mauceli E."/>
            <person name="Brockman W."/>
            <person name="MacCallum I.A."/>
            <person name="Rounsley S."/>
            <person name="Young S."/>
            <person name="LaButti K."/>
            <person name="Pushparaj V."/>
            <person name="DeCaprio D."/>
            <person name="Crawford M."/>
            <person name="Koehrsen M."/>
            <person name="Engels R."/>
            <person name="Montgomery P."/>
            <person name="Pearson M."/>
            <person name="Howarth C."/>
            <person name="Larson L."/>
            <person name="Luoma S."/>
            <person name="White J."/>
            <person name="Kodira C."/>
            <person name="Zeng Q."/>
            <person name="O'Leary S."/>
            <person name="Yandava C."/>
            <person name="Alvarado L."/>
            <person name="Wirth D."/>
            <person name="Volkman S."/>
            <person name="Hartl D."/>
        </authorList>
    </citation>
    <scope>NUCLEOTIDE SEQUENCE [LARGE SCALE GENOMIC DNA]</scope>
</reference>